<dbReference type="SUPFAM" id="SSF51161">
    <property type="entry name" value="Trimeric LpxA-like enzymes"/>
    <property type="match status" value="1"/>
</dbReference>
<dbReference type="Gene3D" id="2.160.10.10">
    <property type="entry name" value="Hexapeptide repeat proteins"/>
    <property type="match status" value="1"/>
</dbReference>
<dbReference type="InterPro" id="IPR001451">
    <property type="entry name" value="Hexapep"/>
</dbReference>
<dbReference type="PROSITE" id="PS00101">
    <property type="entry name" value="HEXAPEP_TRANSFERASES"/>
    <property type="match status" value="1"/>
</dbReference>
<keyword evidence="3" id="KW-0012">Acyltransferase</keyword>
<dbReference type="EMBL" id="AP017655">
    <property type="protein sequence ID" value="BAV65875.1"/>
    <property type="molecule type" value="Genomic_DNA"/>
</dbReference>
<dbReference type="CDD" id="cd04647">
    <property type="entry name" value="LbH_MAT_like"/>
    <property type="match status" value="1"/>
</dbReference>
<evidence type="ECO:0008006" key="6">
    <source>
        <dbReference type="Google" id="ProtNLM"/>
    </source>
</evidence>
<dbReference type="Pfam" id="PF00132">
    <property type="entry name" value="Hexapep"/>
    <property type="match status" value="1"/>
</dbReference>
<dbReference type="AlphaFoldDB" id="A0A1E1F5S6"/>
<organism evidence="4 5">
    <name type="scientific">Sphingobium cloacae</name>
    <dbReference type="NCBI Taxonomy" id="120107"/>
    <lineage>
        <taxon>Bacteria</taxon>
        <taxon>Pseudomonadati</taxon>
        <taxon>Pseudomonadota</taxon>
        <taxon>Alphaproteobacteria</taxon>
        <taxon>Sphingomonadales</taxon>
        <taxon>Sphingomonadaceae</taxon>
        <taxon>Sphingobium</taxon>
    </lineage>
</organism>
<accession>A0A1E1F5S6</accession>
<evidence type="ECO:0000256" key="1">
    <source>
        <dbReference type="ARBA" id="ARBA00022679"/>
    </source>
</evidence>
<evidence type="ECO:0000313" key="5">
    <source>
        <dbReference type="Proteomes" id="UP000218272"/>
    </source>
</evidence>
<dbReference type="PANTHER" id="PTHR23416">
    <property type="entry name" value="SIALIC ACID SYNTHASE-RELATED"/>
    <property type="match status" value="1"/>
</dbReference>
<proteinExistence type="predicted"/>
<gene>
    <name evidence="4" type="ORF">SCLO_1028350</name>
</gene>
<dbReference type="KEGG" id="sclo:SCLO_1028350"/>
<dbReference type="InterPro" id="IPR011004">
    <property type="entry name" value="Trimer_LpxA-like_sf"/>
</dbReference>
<keyword evidence="1" id="KW-0808">Transferase</keyword>
<protein>
    <recommendedName>
        <fullName evidence="6">Acyltransferase</fullName>
    </recommendedName>
</protein>
<dbReference type="PANTHER" id="PTHR23416:SF78">
    <property type="entry name" value="LIPOPOLYSACCHARIDE BIOSYNTHESIS O-ACETYL TRANSFERASE WBBJ-RELATED"/>
    <property type="match status" value="1"/>
</dbReference>
<dbReference type="InterPro" id="IPR018357">
    <property type="entry name" value="Hexapep_transf_CS"/>
</dbReference>
<reference evidence="4 5" key="1">
    <citation type="submission" date="2016-10" db="EMBL/GenBank/DDBJ databases">
        <title>Complete Genome Sequence of the Nonylphenol-Degrading Bacterium Sphingobium cloacae JCM 10874T.</title>
        <authorList>
            <person name="Ootsuka M."/>
            <person name="Nishizawa T."/>
            <person name="Ohta H."/>
        </authorList>
    </citation>
    <scope>NUCLEOTIDE SEQUENCE [LARGE SCALE GENOMIC DNA]</scope>
    <source>
        <strain evidence="4 5">JCM 10874</strain>
    </source>
</reference>
<dbReference type="InterPro" id="IPR051159">
    <property type="entry name" value="Hexapeptide_acetyltransf"/>
</dbReference>
<evidence type="ECO:0000256" key="2">
    <source>
        <dbReference type="ARBA" id="ARBA00022737"/>
    </source>
</evidence>
<keyword evidence="5" id="KW-1185">Reference proteome</keyword>
<evidence type="ECO:0000256" key="3">
    <source>
        <dbReference type="ARBA" id="ARBA00023315"/>
    </source>
</evidence>
<dbReference type="OrthoDB" id="9815592at2"/>
<sequence length="241" mass="25940">MDILKRISLRLRRKQTLSQTLIETAPAPAPAPAPAQMPNNGNKIIAINSDGTEELAASIAGALIEFRGKDSVVRISKGAKLIGCKFFLGTECSIEIESSKYTIRNVVAHVTFAFGRLKIGKDFSSWGVSLKLEEPSTTVTFGQDCMLSYGITIRTTDGHQILDLSTGNVVNFGADVMIGNHCWIGQDAMILKGVTLANGTIVAARSLVAKSVAEENTIIAGVSAKVVRRNVGWNREAPRRK</sequence>
<keyword evidence="2" id="KW-0677">Repeat</keyword>
<dbReference type="GO" id="GO:0016746">
    <property type="term" value="F:acyltransferase activity"/>
    <property type="evidence" value="ECO:0007669"/>
    <property type="project" value="UniProtKB-KW"/>
</dbReference>
<dbReference type="RefSeq" id="WP_083949135.1">
    <property type="nucleotide sequence ID" value="NZ_AP017655.1"/>
</dbReference>
<evidence type="ECO:0000313" key="4">
    <source>
        <dbReference type="EMBL" id="BAV65875.1"/>
    </source>
</evidence>
<dbReference type="Proteomes" id="UP000218272">
    <property type="component" value="Chromosome SCLO_1"/>
</dbReference>
<name>A0A1E1F5S6_9SPHN</name>